<name>A0A9K3N152_HELAN</name>
<dbReference type="Gramene" id="mRNA:HanXRQr2_Chr11g0504641">
    <property type="protein sequence ID" value="mRNA:HanXRQr2_Chr11g0504641"/>
    <property type="gene ID" value="HanXRQr2_Chr11g0504641"/>
</dbReference>
<dbReference type="AlphaFoldDB" id="A0A9K3N152"/>
<organism evidence="2 3">
    <name type="scientific">Helianthus annuus</name>
    <name type="common">Common sunflower</name>
    <dbReference type="NCBI Taxonomy" id="4232"/>
    <lineage>
        <taxon>Eukaryota</taxon>
        <taxon>Viridiplantae</taxon>
        <taxon>Streptophyta</taxon>
        <taxon>Embryophyta</taxon>
        <taxon>Tracheophyta</taxon>
        <taxon>Spermatophyta</taxon>
        <taxon>Magnoliopsida</taxon>
        <taxon>eudicotyledons</taxon>
        <taxon>Gunneridae</taxon>
        <taxon>Pentapetalae</taxon>
        <taxon>asterids</taxon>
        <taxon>campanulids</taxon>
        <taxon>Asterales</taxon>
        <taxon>Asteraceae</taxon>
        <taxon>Asteroideae</taxon>
        <taxon>Heliantheae alliance</taxon>
        <taxon>Heliantheae</taxon>
        <taxon>Helianthus</taxon>
    </lineage>
</organism>
<dbReference type="EMBL" id="MNCJ02000326">
    <property type="protein sequence ID" value="KAF5783156.1"/>
    <property type="molecule type" value="Genomic_DNA"/>
</dbReference>
<feature type="coiled-coil region" evidence="1">
    <location>
        <begin position="35"/>
        <end position="115"/>
    </location>
</feature>
<keyword evidence="1" id="KW-0175">Coiled coil</keyword>
<evidence type="ECO:0000256" key="1">
    <source>
        <dbReference type="SAM" id="Coils"/>
    </source>
</evidence>
<dbReference type="Proteomes" id="UP000215914">
    <property type="component" value="Unassembled WGS sequence"/>
</dbReference>
<evidence type="ECO:0000313" key="2">
    <source>
        <dbReference type="EMBL" id="KAF5783156.1"/>
    </source>
</evidence>
<reference evidence="2" key="2">
    <citation type="submission" date="2020-06" db="EMBL/GenBank/DDBJ databases">
        <title>Helianthus annuus Genome sequencing and assembly Release 2.</title>
        <authorList>
            <person name="Gouzy J."/>
            <person name="Langlade N."/>
            <person name="Munos S."/>
        </authorList>
    </citation>
    <scope>NUCLEOTIDE SEQUENCE</scope>
    <source>
        <tissue evidence="2">Leaves</tissue>
    </source>
</reference>
<accession>A0A9K3N152</accession>
<gene>
    <name evidence="2" type="ORF">HanXRQr2_Chr11g0504641</name>
</gene>
<proteinExistence type="predicted"/>
<sequence length="187" mass="20930">MVDNEMISKLIMASCNFCSLIPEGIARFRKRMQEYEALSKKREAMKASIAALKKDKEGFAEKELAWQKKVHELTQRHEAKIGELKQQAEASIKEKDELEASLAQLAKDNKGLIEQGFQQLLIHGRHQGYTAGYDAGVAGSPKDKSPLFQPGAFDVFKNTVMKMECLTYPFVGEVSECYGKPLSVLQA</sequence>
<evidence type="ECO:0000313" key="3">
    <source>
        <dbReference type="Proteomes" id="UP000215914"/>
    </source>
</evidence>
<comment type="caution">
    <text evidence="2">The sequence shown here is derived from an EMBL/GenBank/DDBJ whole genome shotgun (WGS) entry which is preliminary data.</text>
</comment>
<protein>
    <submittedName>
        <fullName evidence="2">Uncharacterized protein</fullName>
    </submittedName>
</protein>
<reference evidence="2" key="1">
    <citation type="journal article" date="2017" name="Nature">
        <title>The sunflower genome provides insights into oil metabolism, flowering and Asterid evolution.</title>
        <authorList>
            <person name="Badouin H."/>
            <person name="Gouzy J."/>
            <person name="Grassa C.J."/>
            <person name="Murat F."/>
            <person name="Staton S.E."/>
            <person name="Cottret L."/>
            <person name="Lelandais-Briere C."/>
            <person name="Owens G.L."/>
            <person name="Carrere S."/>
            <person name="Mayjonade B."/>
            <person name="Legrand L."/>
            <person name="Gill N."/>
            <person name="Kane N.C."/>
            <person name="Bowers J.E."/>
            <person name="Hubner S."/>
            <person name="Bellec A."/>
            <person name="Berard A."/>
            <person name="Berges H."/>
            <person name="Blanchet N."/>
            <person name="Boniface M.C."/>
            <person name="Brunel D."/>
            <person name="Catrice O."/>
            <person name="Chaidir N."/>
            <person name="Claudel C."/>
            <person name="Donnadieu C."/>
            <person name="Faraut T."/>
            <person name="Fievet G."/>
            <person name="Helmstetter N."/>
            <person name="King M."/>
            <person name="Knapp S.J."/>
            <person name="Lai Z."/>
            <person name="Le Paslier M.C."/>
            <person name="Lippi Y."/>
            <person name="Lorenzon L."/>
            <person name="Mandel J.R."/>
            <person name="Marage G."/>
            <person name="Marchand G."/>
            <person name="Marquand E."/>
            <person name="Bret-Mestries E."/>
            <person name="Morien E."/>
            <person name="Nambeesan S."/>
            <person name="Nguyen T."/>
            <person name="Pegot-Espagnet P."/>
            <person name="Pouilly N."/>
            <person name="Raftis F."/>
            <person name="Sallet E."/>
            <person name="Schiex T."/>
            <person name="Thomas J."/>
            <person name="Vandecasteele C."/>
            <person name="Vares D."/>
            <person name="Vear F."/>
            <person name="Vautrin S."/>
            <person name="Crespi M."/>
            <person name="Mangin B."/>
            <person name="Burke J.M."/>
            <person name="Salse J."/>
            <person name="Munos S."/>
            <person name="Vincourt P."/>
            <person name="Rieseberg L.H."/>
            <person name="Langlade N.B."/>
        </authorList>
    </citation>
    <scope>NUCLEOTIDE SEQUENCE</scope>
    <source>
        <tissue evidence="2">Leaves</tissue>
    </source>
</reference>
<keyword evidence="3" id="KW-1185">Reference proteome</keyword>